<organism evidence="1 2">
    <name type="scientific">Haliscomenobacter hydrossis (strain ATCC 27775 / DSM 1100 / LMG 10767 / O)</name>
    <dbReference type="NCBI Taxonomy" id="760192"/>
    <lineage>
        <taxon>Bacteria</taxon>
        <taxon>Pseudomonadati</taxon>
        <taxon>Bacteroidota</taxon>
        <taxon>Saprospiria</taxon>
        <taxon>Saprospirales</taxon>
        <taxon>Haliscomenobacteraceae</taxon>
        <taxon>Haliscomenobacter</taxon>
    </lineage>
</organism>
<dbReference type="KEGG" id="hhy:Halhy_4929"/>
<dbReference type="HOGENOM" id="CLU_039729_0_0_10"/>
<dbReference type="OrthoDB" id="3929584at2"/>
<evidence type="ECO:0000313" key="2">
    <source>
        <dbReference type="Proteomes" id="UP000008461"/>
    </source>
</evidence>
<sequence>MKKYPYAFHIALDGNGINGLEGMAGVCCFLFDPVDNTFAFKIKYFNGLAGGHAVHISPNGNYGYLGTTGQHLMLYDPFTLEELQRQSTLFYEKNDTSIYGSTHVVWINDQEFIAAVGDYFYQFNINHLDKGRKLGPHKIMLPHSMKFSASGRYLCYGSMDNPSFGRNGEAKMVGVWDMETGEATRIELPATCWHIVQHPKKDLFYAVSFRVLPQNHQDYHQWAMAFFKEYAFEIDAKEKRVVRHWTCGREIPAHINSDVTISDTELIFCNGGSHTIVFIDLKSFSKFRMIDEKPALLETLNHKRTMATTVYDSLVRGNLFSSNQHLMGALRVSRFRLMDSVHACQLSKNQSLLFTANRGLNHITVYDYPSLTTRLRVPMPDIQGYVPYVGKLGDPRLGFHHSYLVSPAQEDGFTTKIVGDD</sequence>
<gene>
    <name evidence="1" type="ordered locus">Halhy_4929</name>
</gene>
<proteinExistence type="predicted"/>
<dbReference type="STRING" id="760192.Halhy_4929"/>
<dbReference type="Proteomes" id="UP000008461">
    <property type="component" value="Chromosome"/>
</dbReference>
<reference evidence="1 2" key="1">
    <citation type="journal article" date="2011" name="Stand. Genomic Sci.">
        <title>Complete genome sequence of Haliscomenobacter hydrossis type strain (O).</title>
        <authorList>
            <consortium name="US DOE Joint Genome Institute (JGI-PGF)"/>
            <person name="Daligault H."/>
            <person name="Lapidus A."/>
            <person name="Zeytun A."/>
            <person name="Nolan M."/>
            <person name="Lucas S."/>
            <person name="Del Rio T.G."/>
            <person name="Tice H."/>
            <person name="Cheng J.F."/>
            <person name="Tapia R."/>
            <person name="Han C."/>
            <person name="Goodwin L."/>
            <person name="Pitluck S."/>
            <person name="Liolios K."/>
            <person name="Pagani I."/>
            <person name="Ivanova N."/>
            <person name="Huntemann M."/>
            <person name="Mavromatis K."/>
            <person name="Mikhailova N."/>
            <person name="Pati A."/>
            <person name="Chen A."/>
            <person name="Palaniappan K."/>
            <person name="Land M."/>
            <person name="Hauser L."/>
            <person name="Brambilla E.M."/>
            <person name="Rohde M."/>
            <person name="Verbarg S."/>
            <person name="Goker M."/>
            <person name="Bristow J."/>
            <person name="Eisen J.A."/>
            <person name="Markowitz V."/>
            <person name="Hugenholtz P."/>
            <person name="Kyrpides N.C."/>
            <person name="Klenk H.P."/>
            <person name="Woyke T."/>
        </authorList>
    </citation>
    <scope>NUCLEOTIDE SEQUENCE [LARGE SCALE GENOMIC DNA]</scope>
    <source>
        <strain evidence="2">ATCC 27775 / DSM 1100 / LMG 10767 / O</strain>
    </source>
</reference>
<dbReference type="Gene3D" id="2.130.10.10">
    <property type="entry name" value="YVTN repeat-like/Quinoprotein amine dehydrogenase"/>
    <property type="match status" value="1"/>
</dbReference>
<dbReference type="eggNOG" id="ENOG5033REA">
    <property type="taxonomic scope" value="Bacteria"/>
</dbReference>
<dbReference type="AlphaFoldDB" id="F4L048"/>
<dbReference type="RefSeq" id="WP_013767293.1">
    <property type="nucleotide sequence ID" value="NC_015510.1"/>
</dbReference>
<reference key="2">
    <citation type="submission" date="2011-04" db="EMBL/GenBank/DDBJ databases">
        <title>Complete sequence of chromosome of Haliscomenobacter hydrossis DSM 1100.</title>
        <authorList>
            <consortium name="US DOE Joint Genome Institute (JGI-PGF)"/>
            <person name="Lucas S."/>
            <person name="Han J."/>
            <person name="Lapidus A."/>
            <person name="Bruce D."/>
            <person name="Goodwin L."/>
            <person name="Pitluck S."/>
            <person name="Peters L."/>
            <person name="Kyrpides N."/>
            <person name="Mavromatis K."/>
            <person name="Ivanova N."/>
            <person name="Ovchinnikova G."/>
            <person name="Pagani I."/>
            <person name="Daligault H."/>
            <person name="Detter J.C."/>
            <person name="Han C."/>
            <person name="Land M."/>
            <person name="Hauser L."/>
            <person name="Markowitz V."/>
            <person name="Cheng J.-F."/>
            <person name="Hugenholtz P."/>
            <person name="Woyke T."/>
            <person name="Wu D."/>
            <person name="Verbarg S."/>
            <person name="Frueling A."/>
            <person name="Brambilla E."/>
            <person name="Klenk H.-P."/>
            <person name="Eisen J.A."/>
        </authorList>
    </citation>
    <scope>NUCLEOTIDE SEQUENCE</scope>
    <source>
        <strain>DSM 1100</strain>
    </source>
</reference>
<keyword evidence="2" id="KW-1185">Reference proteome</keyword>
<dbReference type="SUPFAM" id="SSF51004">
    <property type="entry name" value="C-terminal (heme d1) domain of cytochrome cd1-nitrite reductase"/>
    <property type="match status" value="1"/>
</dbReference>
<dbReference type="InterPro" id="IPR011048">
    <property type="entry name" value="Haem_d1_sf"/>
</dbReference>
<evidence type="ECO:0000313" key="1">
    <source>
        <dbReference type="EMBL" id="AEE52757.1"/>
    </source>
</evidence>
<dbReference type="EMBL" id="CP002691">
    <property type="protein sequence ID" value="AEE52757.1"/>
    <property type="molecule type" value="Genomic_DNA"/>
</dbReference>
<name>F4L048_HALH1</name>
<dbReference type="InterPro" id="IPR015943">
    <property type="entry name" value="WD40/YVTN_repeat-like_dom_sf"/>
</dbReference>
<accession>F4L048</accession>
<protein>
    <submittedName>
        <fullName evidence="1">Uncharacterized protein</fullName>
    </submittedName>
</protein>